<feature type="DNA-binding region" description="Homeobox" evidence="7">
    <location>
        <begin position="60"/>
        <end position="119"/>
    </location>
</feature>
<evidence type="ECO:0000256" key="5">
    <source>
        <dbReference type="ARBA" id="ARBA00023242"/>
    </source>
</evidence>
<dbReference type="InterPro" id="IPR003654">
    <property type="entry name" value="OAR_dom"/>
</dbReference>
<feature type="compositionally biased region" description="Polar residues" evidence="9">
    <location>
        <begin position="1"/>
        <end position="12"/>
    </location>
</feature>
<feature type="compositionally biased region" description="Polar residues" evidence="9">
    <location>
        <begin position="258"/>
        <end position="271"/>
    </location>
</feature>
<dbReference type="PROSITE" id="PS00027">
    <property type="entry name" value="HOMEOBOX_1"/>
    <property type="match status" value="1"/>
</dbReference>
<sequence>MQTDTALVSTGPQGYKPHHHDDIMHKVKDNNNEVKDMTSGGGGQGQGQGVGADDKHVQKQKRHRTRFTPAQLNELERSFAKTHYPDIFMREELALRIGLTESRVQVWFQNRRAKWKKRKKATNVFRTPGALLPSTGLSPFSMGSMGDAFCAFPPSAPDPSRWPAMTQIAQQMNHHHNNMGHLTLSSSSLQGRQNLSQSLAAQGMAGMTSLATGGGNSGMAAAFGNGLGGLNMSSLTNSINMNGGGGHGHGHGHGSPPGTYSTASYHNTMTASCSSPMGGSSPSPTLPVSGPGSGLQCGLSDMDEAWRGSSIAALRRKAMEHSVNLSGYR</sequence>
<dbReference type="InterPro" id="IPR001356">
    <property type="entry name" value="HD"/>
</dbReference>
<organism evidence="12 13">
    <name type="scientific">Littorina saxatilis</name>
    <dbReference type="NCBI Taxonomy" id="31220"/>
    <lineage>
        <taxon>Eukaryota</taxon>
        <taxon>Metazoa</taxon>
        <taxon>Spiralia</taxon>
        <taxon>Lophotrochozoa</taxon>
        <taxon>Mollusca</taxon>
        <taxon>Gastropoda</taxon>
        <taxon>Caenogastropoda</taxon>
        <taxon>Littorinimorpha</taxon>
        <taxon>Littorinoidea</taxon>
        <taxon>Littorinidae</taxon>
        <taxon>Littorina</taxon>
    </lineage>
</organism>
<feature type="compositionally biased region" description="Gly residues" evidence="9">
    <location>
        <begin position="39"/>
        <end position="50"/>
    </location>
</feature>
<evidence type="ECO:0000256" key="6">
    <source>
        <dbReference type="ARBA" id="ARBA00067166"/>
    </source>
</evidence>
<feature type="compositionally biased region" description="Low complexity" evidence="9">
    <location>
        <begin position="272"/>
        <end position="283"/>
    </location>
</feature>
<evidence type="ECO:0000256" key="1">
    <source>
        <dbReference type="ARBA" id="ARBA00004123"/>
    </source>
</evidence>
<dbReference type="GO" id="GO:0003677">
    <property type="term" value="F:DNA binding"/>
    <property type="evidence" value="ECO:0007669"/>
    <property type="project" value="UniProtKB-UniRule"/>
</dbReference>
<name>A0AAN9C0Q6_9CAEN</name>
<dbReference type="GO" id="GO:0000981">
    <property type="term" value="F:DNA-binding transcription factor activity, RNA polymerase II-specific"/>
    <property type="evidence" value="ECO:0007669"/>
    <property type="project" value="InterPro"/>
</dbReference>
<evidence type="ECO:0000259" key="10">
    <source>
        <dbReference type="PROSITE" id="PS50071"/>
    </source>
</evidence>
<evidence type="ECO:0000256" key="3">
    <source>
        <dbReference type="ARBA" id="ARBA00023125"/>
    </source>
</evidence>
<dbReference type="InterPro" id="IPR009057">
    <property type="entry name" value="Homeodomain-like_sf"/>
</dbReference>
<dbReference type="PANTHER" id="PTHR46770:SF1">
    <property type="entry name" value="HOMEOBOX PROTEIN ORTHOPEDIA"/>
    <property type="match status" value="1"/>
</dbReference>
<feature type="region of interest" description="Disordered" evidence="9">
    <location>
        <begin position="242"/>
        <end position="296"/>
    </location>
</feature>
<keyword evidence="5 7" id="KW-0539">Nucleus</keyword>
<dbReference type="PRINTS" id="PR00031">
    <property type="entry name" value="HTHREPRESSR"/>
</dbReference>
<dbReference type="SUPFAM" id="SSF46689">
    <property type="entry name" value="Homeodomain-like"/>
    <property type="match status" value="1"/>
</dbReference>
<dbReference type="InterPro" id="IPR051895">
    <property type="entry name" value="OTP_Homeobox"/>
</dbReference>
<dbReference type="EMBL" id="JBAMIC010000001">
    <property type="protein sequence ID" value="KAK7116291.1"/>
    <property type="molecule type" value="Genomic_DNA"/>
</dbReference>
<dbReference type="Gene3D" id="1.10.10.60">
    <property type="entry name" value="Homeodomain-like"/>
    <property type="match status" value="1"/>
</dbReference>
<dbReference type="Pfam" id="PF03826">
    <property type="entry name" value="OAR"/>
    <property type="match status" value="1"/>
</dbReference>
<dbReference type="Pfam" id="PF00046">
    <property type="entry name" value="Homeodomain"/>
    <property type="match status" value="1"/>
</dbReference>
<proteinExistence type="inferred from homology"/>
<feature type="region of interest" description="Disordered" evidence="9">
    <location>
        <begin position="32"/>
        <end position="64"/>
    </location>
</feature>
<dbReference type="GO" id="GO:0030182">
    <property type="term" value="P:neuron differentiation"/>
    <property type="evidence" value="ECO:0007669"/>
    <property type="project" value="TreeGrafter"/>
</dbReference>
<comment type="caution">
    <text evidence="12">The sequence shown here is derived from an EMBL/GenBank/DDBJ whole genome shotgun (WGS) entry which is preliminary data.</text>
</comment>
<dbReference type="InterPro" id="IPR017970">
    <property type="entry name" value="Homeobox_CS"/>
</dbReference>
<evidence type="ECO:0000256" key="9">
    <source>
        <dbReference type="SAM" id="MobiDB-lite"/>
    </source>
</evidence>
<dbReference type="PROSITE" id="PS50803">
    <property type="entry name" value="OAR"/>
    <property type="match status" value="1"/>
</dbReference>
<feature type="region of interest" description="Disordered" evidence="9">
    <location>
        <begin position="1"/>
        <end position="20"/>
    </location>
</feature>
<dbReference type="CDD" id="cd00086">
    <property type="entry name" value="homeodomain"/>
    <property type="match status" value="1"/>
</dbReference>
<dbReference type="InterPro" id="IPR000047">
    <property type="entry name" value="HTH_motif"/>
</dbReference>
<evidence type="ECO:0000256" key="4">
    <source>
        <dbReference type="ARBA" id="ARBA00023155"/>
    </source>
</evidence>
<keyword evidence="4 7" id="KW-0371">Homeobox</keyword>
<protein>
    <recommendedName>
        <fullName evidence="6">Homeobox protein orthopedia</fullName>
    </recommendedName>
</protein>
<dbReference type="PROSITE" id="PS50071">
    <property type="entry name" value="HOMEOBOX_2"/>
    <property type="match status" value="1"/>
</dbReference>
<dbReference type="Proteomes" id="UP001374579">
    <property type="component" value="Unassembled WGS sequence"/>
</dbReference>
<comment type="similarity">
    <text evidence="2">Belongs to the paired homeobox family. Bicoid subfamily.</text>
</comment>
<dbReference type="AlphaFoldDB" id="A0AAN9C0Q6"/>
<dbReference type="PANTHER" id="PTHR46770">
    <property type="entry name" value="HOMEOBOX PROTEIN ORTHOPEDIA"/>
    <property type="match status" value="1"/>
</dbReference>
<evidence type="ECO:0000259" key="11">
    <source>
        <dbReference type="PROSITE" id="PS50803"/>
    </source>
</evidence>
<accession>A0AAN9C0Q6</accession>
<feature type="domain" description="Homeobox" evidence="10">
    <location>
        <begin position="58"/>
        <end position="118"/>
    </location>
</feature>
<evidence type="ECO:0000313" key="13">
    <source>
        <dbReference type="Proteomes" id="UP001374579"/>
    </source>
</evidence>
<evidence type="ECO:0000313" key="12">
    <source>
        <dbReference type="EMBL" id="KAK7116291.1"/>
    </source>
</evidence>
<dbReference type="FunFam" id="1.10.10.60:FF:000719">
    <property type="entry name" value="Homeobox protein orthopedia-like Protein"/>
    <property type="match status" value="1"/>
</dbReference>
<reference evidence="12 13" key="1">
    <citation type="submission" date="2024-02" db="EMBL/GenBank/DDBJ databases">
        <title>Chromosome-scale genome assembly of the rough periwinkle Littorina saxatilis.</title>
        <authorList>
            <person name="De Jode A."/>
            <person name="Faria R."/>
            <person name="Formenti G."/>
            <person name="Sims Y."/>
            <person name="Smith T.P."/>
            <person name="Tracey A."/>
            <person name="Wood J.M.D."/>
            <person name="Zagrodzka Z.B."/>
            <person name="Johannesson K."/>
            <person name="Butlin R.K."/>
            <person name="Leder E.H."/>
        </authorList>
    </citation>
    <scope>NUCLEOTIDE SEQUENCE [LARGE SCALE GENOMIC DNA]</scope>
    <source>
        <strain evidence="12">Snail1</strain>
        <tissue evidence="12">Muscle</tissue>
    </source>
</reference>
<keyword evidence="3 7" id="KW-0238">DNA-binding</keyword>
<dbReference type="SMART" id="SM00389">
    <property type="entry name" value="HOX"/>
    <property type="match status" value="1"/>
</dbReference>
<evidence type="ECO:0000256" key="2">
    <source>
        <dbReference type="ARBA" id="ARBA00006503"/>
    </source>
</evidence>
<evidence type="ECO:0000256" key="7">
    <source>
        <dbReference type="PROSITE-ProRule" id="PRU00108"/>
    </source>
</evidence>
<gene>
    <name evidence="12" type="ORF">V1264_001998</name>
</gene>
<evidence type="ECO:0000256" key="8">
    <source>
        <dbReference type="RuleBase" id="RU000682"/>
    </source>
</evidence>
<keyword evidence="13" id="KW-1185">Reference proteome</keyword>
<comment type="subcellular location">
    <subcellularLocation>
        <location evidence="1 7 8">Nucleus</location>
    </subcellularLocation>
</comment>
<feature type="domain" description="OAR" evidence="11">
    <location>
        <begin position="309"/>
        <end position="322"/>
    </location>
</feature>
<dbReference type="GO" id="GO:0005634">
    <property type="term" value="C:nucleus"/>
    <property type="evidence" value="ECO:0007669"/>
    <property type="project" value="UniProtKB-SubCell"/>
</dbReference>